<keyword evidence="1" id="KW-0732">Signal</keyword>
<gene>
    <name evidence="3" type="ORF">SAMN02745857_02945</name>
</gene>
<dbReference type="STRING" id="1121001.SAMN02745857_02945"/>
<keyword evidence="3" id="KW-0969">Cilium</keyword>
<keyword evidence="4" id="KW-1185">Reference proteome</keyword>
<keyword evidence="3" id="KW-0966">Cell projection</keyword>
<organism evidence="3 4">
    <name type="scientific">Andreprevotia lacus DSM 23236</name>
    <dbReference type="NCBI Taxonomy" id="1121001"/>
    <lineage>
        <taxon>Bacteria</taxon>
        <taxon>Pseudomonadati</taxon>
        <taxon>Pseudomonadota</taxon>
        <taxon>Betaproteobacteria</taxon>
        <taxon>Neisseriales</taxon>
        <taxon>Chitinibacteraceae</taxon>
        <taxon>Andreprevotia</taxon>
    </lineage>
</organism>
<dbReference type="NCBIfam" id="TIGR03170">
    <property type="entry name" value="flgA_cterm"/>
    <property type="match status" value="1"/>
</dbReference>
<keyword evidence="3" id="KW-0282">Flagellum</keyword>
<dbReference type="EMBL" id="FWXD01000018">
    <property type="protein sequence ID" value="SMC27698.1"/>
    <property type="molecule type" value="Genomic_DNA"/>
</dbReference>
<evidence type="ECO:0000256" key="1">
    <source>
        <dbReference type="SAM" id="SignalP"/>
    </source>
</evidence>
<dbReference type="RefSeq" id="WP_084091573.1">
    <property type="nucleotide sequence ID" value="NZ_FWXD01000018.1"/>
</dbReference>
<proteinExistence type="predicted"/>
<evidence type="ECO:0000313" key="3">
    <source>
        <dbReference type="EMBL" id="SMC27698.1"/>
    </source>
</evidence>
<dbReference type="OrthoDB" id="8758456at2"/>
<accession>A0A1W1XVZ7</accession>
<dbReference type="InterPro" id="IPR017585">
    <property type="entry name" value="SAF_FlgA"/>
</dbReference>
<dbReference type="Pfam" id="PF13144">
    <property type="entry name" value="ChapFlgA"/>
    <property type="match status" value="1"/>
</dbReference>
<name>A0A1W1XVZ7_9NEIS</name>
<reference evidence="3 4" key="1">
    <citation type="submission" date="2017-04" db="EMBL/GenBank/DDBJ databases">
        <authorList>
            <person name="Afonso C.L."/>
            <person name="Miller P.J."/>
            <person name="Scott M.A."/>
            <person name="Spackman E."/>
            <person name="Goraichik I."/>
            <person name="Dimitrov K.M."/>
            <person name="Suarez D.L."/>
            <person name="Swayne D.E."/>
        </authorList>
    </citation>
    <scope>NUCLEOTIDE SEQUENCE [LARGE SCALE GENOMIC DNA]</scope>
    <source>
        <strain evidence="3 4">DSM 23236</strain>
    </source>
</reference>
<evidence type="ECO:0000259" key="2">
    <source>
        <dbReference type="Pfam" id="PF13144"/>
    </source>
</evidence>
<dbReference type="AlphaFoldDB" id="A0A1W1XVZ7"/>
<dbReference type="Gene3D" id="2.30.30.760">
    <property type="match status" value="1"/>
</dbReference>
<dbReference type="PANTHER" id="PTHR36307:SF1">
    <property type="entry name" value="FLAGELLA BASAL BODY P-RING FORMATION PROTEIN FLGA"/>
    <property type="match status" value="1"/>
</dbReference>
<feature type="chain" id="PRO_5012009186" evidence="1">
    <location>
        <begin position="24"/>
        <end position="321"/>
    </location>
</feature>
<feature type="signal peptide" evidence="1">
    <location>
        <begin position="1"/>
        <end position="23"/>
    </location>
</feature>
<protein>
    <submittedName>
        <fullName evidence="3">Flagella basal body P-ring formation protein FlgA</fullName>
    </submittedName>
</protein>
<feature type="domain" description="Flagella basal body P-ring formation protein FlgA SAF" evidence="2">
    <location>
        <begin position="199"/>
        <end position="315"/>
    </location>
</feature>
<sequence>MLSMLRHFLFCCLSFCAATMASAGTVSATLIEQATVEGGLVRFADLARLNCSDTAECARLESLQLGSSPRIGELRTLTRTQLVTALRQAGYGPAAQIAWQGATAAQLRTRGQLLDVRLLGEVALDALRSRYVQDQPVLAVQDVPTGIEVPLGAVAAVARPVPGRLKSQQTVTVDVNVDGRFYRSVAVSITAQAMRDGWFARQDMAAGAAVACVLFERRQIDVARVPNLPVAPDCNGTQRLSRALRAGELLDELAARTAPAIALGDRVPLQVEQGAVRLQTVAVALADGDVGSVIQVRPVAGTEPVKARVLGRGQIVLIGMQ</sequence>
<dbReference type="PANTHER" id="PTHR36307">
    <property type="entry name" value="FLAGELLA BASAL BODY P-RING FORMATION PROTEIN FLGA"/>
    <property type="match status" value="1"/>
</dbReference>
<dbReference type="GO" id="GO:0044780">
    <property type="term" value="P:bacterial-type flagellum assembly"/>
    <property type="evidence" value="ECO:0007669"/>
    <property type="project" value="InterPro"/>
</dbReference>
<dbReference type="Proteomes" id="UP000192761">
    <property type="component" value="Unassembled WGS sequence"/>
</dbReference>
<dbReference type="InterPro" id="IPR039246">
    <property type="entry name" value="Flagellar_FlgA"/>
</dbReference>
<evidence type="ECO:0000313" key="4">
    <source>
        <dbReference type="Proteomes" id="UP000192761"/>
    </source>
</evidence>